<evidence type="ECO:0000259" key="6">
    <source>
        <dbReference type="Pfam" id="PF02782"/>
    </source>
</evidence>
<dbReference type="FunFam" id="3.30.420.40:FF:000101">
    <property type="entry name" value="FGGY carbohydrate kinase domain-containing protein"/>
    <property type="match status" value="1"/>
</dbReference>
<comment type="similarity">
    <text evidence="1">Belongs to the FGGY kinase family.</text>
</comment>
<dbReference type="InterPro" id="IPR018484">
    <property type="entry name" value="FGGY_N"/>
</dbReference>
<dbReference type="InterPro" id="IPR006003">
    <property type="entry name" value="FGGY_RbtK-like"/>
</dbReference>
<accession>W8C1F6</accession>
<dbReference type="PANTHER" id="PTHR43435">
    <property type="entry name" value="RIBULOKINASE"/>
    <property type="match status" value="1"/>
</dbReference>
<reference evidence="7" key="2">
    <citation type="journal article" date="2014" name="BMC Genomics">
        <title>A genomic perspective to assessing quality of mass-reared SIT flies used in Mediterranean fruit fly (Ceratitis capitata) eradication in California.</title>
        <authorList>
            <person name="Calla B."/>
            <person name="Hall B."/>
            <person name="Hou S."/>
            <person name="Geib S.M."/>
        </authorList>
    </citation>
    <scope>NUCLEOTIDE SEQUENCE</scope>
</reference>
<evidence type="ECO:0000313" key="7">
    <source>
        <dbReference type="EMBL" id="JAB95464.1"/>
    </source>
</evidence>
<feature type="domain" description="Carbohydrate kinase FGGY C-terminal" evidence="6">
    <location>
        <begin position="288"/>
        <end position="500"/>
    </location>
</feature>
<dbReference type="Gene3D" id="3.30.420.40">
    <property type="match status" value="1"/>
</dbReference>
<reference evidence="7" key="1">
    <citation type="submission" date="2013-07" db="EMBL/GenBank/DDBJ databases">
        <authorList>
            <person name="Geib S."/>
        </authorList>
    </citation>
    <scope>NUCLEOTIDE SEQUENCE</scope>
</reference>
<evidence type="ECO:0000256" key="3">
    <source>
        <dbReference type="ARBA" id="ARBA00022777"/>
    </source>
</evidence>
<dbReference type="PIRSF" id="PIRSF000538">
    <property type="entry name" value="GlpK"/>
    <property type="match status" value="1"/>
</dbReference>
<dbReference type="NCBIfam" id="TIGR01315">
    <property type="entry name" value="5C_CHO_kinase"/>
    <property type="match status" value="1"/>
</dbReference>
<dbReference type="Gene3D" id="1.20.58.2240">
    <property type="match status" value="1"/>
</dbReference>
<dbReference type="GeneID" id="101462434"/>
<evidence type="ECO:0000256" key="4">
    <source>
        <dbReference type="ARBA" id="ARBA00074355"/>
    </source>
</evidence>
<dbReference type="Pfam" id="PF00370">
    <property type="entry name" value="FGGY_N"/>
    <property type="match status" value="1"/>
</dbReference>
<dbReference type="PANTHER" id="PTHR43435:SF4">
    <property type="entry name" value="FGGY CARBOHYDRATE KINASE DOMAIN-CONTAINING PROTEIN"/>
    <property type="match status" value="1"/>
</dbReference>
<dbReference type="KEGG" id="ccat:101462434"/>
<dbReference type="InterPro" id="IPR043129">
    <property type="entry name" value="ATPase_NBD"/>
</dbReference>
<dbReference type="GO" id="GO:0019321">
    <property type="term" value="P:pentose metabolic process"/>
    <property type="evidence" value="ECO:0007669"/>
    <property type="project" value="TreeGrafter"/>
</dbReference>
<proteinExistence type="evidence at transcript level"/>
<protein>
    <recommendedName>
        <fullName evidence="4">FGGY carbohydrate kinase domain-containing protein</fullName>
    </recommendedName>
</protein>
<dbReference type="InterPro" id="IPR000577">
    <property type="entry name" value="Carb_kinase_FGGY"/>
</dbReference>
<feature type="domain" description="Carbohydrate kinase FGGY N-terminal" evidence="5">
    <location>
        <begin position="6"/>
        <end position="262"/>
    </location>
</feature>
<dbReference type="OrthoDB" id="203824at2759"/>
<evidence type="ECO:0000256" key="1">
    <source>
        <dbReference type="ARBA" id="ARBA00009156"/>
    </source>
</evidence>
<keyword evidence="3 7" id="KW-0418">Kinase</keyword>
<dbReference type="GO" id="GO:0019150">
    <property type="term" value="F:D-ribulokinase activity"/>
    <property type="evidence" value="ECO:0007669"/>
    <property type="project" value="TreeGrafter"/>
</dbReference>
<keyword evidence="2" id="KW-0808">Transferase</keyword>
<dbReference type="SUPFAM" id="SSF53067">
    <property type="entry name" value="Actin-like ATPase domain"/>
    <property type="match status" value="2"/>
</dbReference>
<dbReference type="InterPro" id="IPR018485">
    <property type="entry name" value="FGGY_C"/>
</dbReference>
<organism evidence="7">
    <name type="scientific">Ceratitis capitata</name>
    <name type="common">Mediterranean fruit fly</name>
    <name type="synonym">Tephritis capitata</name>
    <dbReference type="NCBI Taxonomy" id="7213"/>
    <lineage>
        <taxon>Eukaryota</taxon>
        <taxon>Metazoa</taxon>
        <taxon>Ecdysozoa</taxon>
        <taxon>Arthropoda</taxon>
        <taxon>Hexapoda</taxon>
        <taxon>Insecta</taxon>
        <taxon>Pterygota</taxon>
        <taxon>Neoptera</taxon>
        <taxon>Endopterygota</taxon>
        <taxon>Diptera</taxon>
        <taxon>Brachycera</taxon>
        <taxon>Muscomorpha</taxon>
        <taxon>Tephritoidea</taxon>
        <taxon>Tephritidae</taxon>
        <taxon>Ceratitis</taxon>
        <taxon>Ceratitis</taxon>
    </lineage>
</organism>
<dbReference type="CDD" id="cd07782">
    <property type="entry name" value="ASKHA_NBD_FGGY_D-RBK"/>
    <property type="match status" value="1"/>
</dbReference>
<dbReference type="Pfam" id="PF02782">
    <property type="entry name" value="FGGY_C"/>
    <property type="match status" value="1"/>
</dbReference>
<evidence type="ECO:0000259" key="5">
    <source>
        <dbReference type="Pfam" id="PF00370"/>
    </source>
</evidence>
<dbReference type="EMBL" id="GAMC01011091">
    <property type="protein sequence ID" value="JAB95464.1"/>
    <property type="molecule type" value="mRNA"/>
</dbReference>
<evidence type="ECO:0000256" key="2">
    <source>
        <dbReference type="ARBA" id="ARBA00022679"/>
    </source>
</evidence>
<gene>
    <name evidence="7" type="primary">FGGY</name>
</gene>
<dbReference type="AlphaFoldDB" id="W8C1F6"/>
<sequence>MSDNTYFVGVDVGTGSARAALVDLKGKVLQQHVKAIQTWNSERDHYEQSSEDIWNAVCHCVKIVTKDINKEYVKAISFDATCSLVVLDKKGEPLTVSRTNENERNIILWMDHRAQAEAALINATKHELLQYVGGQVSLEMEIPKLLWLKGNIKSTWNKIWRAFDLPDFLTWRSTGVDTRSLCSVVCKWNYDAMNMRWSVDFLKQIGLDDLCVNNFEIIGQRICEPGAAVGAGLTEQAAKDLSLLPGTIVGTSLIDAHAGALGMFGCRAALEASDKLLETSLDDLQGKMALICGTSTCHMSLTRDPCLAHGVWGPYRGAILPDYFLSEGGQSAAGILLDFVVKSHTQYTNIQAKLGKNEHIYTYLNNLLEKMCSERKCGDICYLTKDLHVWPDFHGNRSPIADPNLRGMISGLNMNADEESLALLYLAFVQALAYGTRHIIDNLVEKYKRVPYSSMLFCGGLAKNNVYVQAHADICQLPAVIPNEQEMVLVGAAMLGACAAKAYETLEITSKEMGGTGVLLKPKASTKDYHNRKYRVFLQMLEDQRKYKEIMEK</sequence>
<name>W8C1F6_CERCA</name>
<dbReference type="GO" id="GO:0005737">
    <property type="term" value="C:cytoplasm"/>
    <property type="evidence" value="ECO:0007669"/>
    <property type="project" value="TreeGrafter"/>
</dbReference>